<dbReference type="PIRSF" id="PIRSF006118">
    <property type="entry name" value="KDO8-P_Ptase"/>
    <property type="match status" value="1"/>
</dbReference>
<dbReference type="SFLD" id="SFLDG01136">
    <property type="entry name" value="C1.6:_Phosphoserine_Phosphatas"/>
    <property type="match status" value="1"/>
</dbReference>
<reference evidence="7 8" key="1">
    <citation type="submission" date="2024-04" db="EMBL/GenBank/DDBJ databases">
        <title>WGS of bacteria from Torrens River.</title>
        <authorList>
            <person name="Wyrsch E.R."/>
            <person name="Drigo B."/>
        </authorList>
    </citation>
    <scope>NUCLEOTIDE SEQUENCE [LARGE SCALE GENOMIC DNA]</scope>
    <source>
        <strain evidence="7 8">TWI391</strain>
    </source>
</reference>
<dbReference type="InterPro" id="IPR023214">
    <property type="entry name" value="HAD_sf"/>
</dbReference>
<keyword evidence="6" id="KW-0460">Magnesium</keyword>
<name>A0ABV0BVV8_9SPHI</name>
<dbReference type="PANTHER" id="PTHR21485">
    <property type="entry name" value="HAD SUPERFAMILY MEMBERS CMAS AND KDSC"/>
    <property type="match status" value="1"/>
</dbReference>
<protein>
    <submittedName>
        <fullName evidence="7">HAD hydrolase family protein</fullName>
    </submittedName>
</protein>
<dbReference type="PANTHER" id="PTHR21485:SF3">
    <property type="entry name" value="N-ACYLNEURAMINATE CYTIDYLYLTRANSFERASE"/>
    <property type="match status" value="1"/>
</dbReference>
<evidence type="ECO:0000256" key="2">
    <source>
        <dbReference type="ARBA" id="ARBA00005893"/>
    </source>
</evidence>
<dbReference type="SUPFAM" id="SSF56784">
    <property type="entry name" value="HAD-like"/>
    <property type="match status" value="1"/>
</dbReference>
<dbReference type="InterPro" id="IPR050793">
    <property type="entry name" value="CMP-NeuNAc_synthase"/>
</dbReference>
<dbReference type="Pfam" id="PF08282">
    <property type="entry name" value="Hydrolase_3"/>
    <property type="match status" value="1"/>
</dbReference>
<evidence type="ECO:0000256" key="1">
    <source>
        <dbReference type="ARBA" id="ARBA00001946"/>
    </source>
</evidence>
<proteinExistence type="inferred from homology"/>
<accession>A0ABV0BVV8</accession>
<dbReference type="InterPro" id="IPR036412">
    <property type="entry name" value="HAD-like_sf"/>
</dbReference>
<keyword evidence="8" id="KW-1185">Reference proteome</keyword>
<dbReference type="Gene3D" id="3.40.50.1000">
    <property type="entry name" value="HAD superfamily/HAD-like"/>
    <property type="match status" value="1"/>
</dbReference>
<comment type="similarity">
    <text evidence="2">Belongs to the KdsC family.</text>
</comment>
<sequence>MIFDNLKKVKAFVLDVDGVLTDGRVLVNEAGEQLRTFNIKDGYIMQLAVKRGYPIIIITGGNSTGVVKRLKGLGVQEIHSGISDKIGKLNEVLASLSLNLEDILYMGDDMPDFDCMKLAGLATCPADAIEEIKGICHYISPKIGGDGAVRDVMEKVLKIQGKWQMDTTVKSI</sequence>
<keyword evidence="5 7" id="KW-0378">Hydrolase</keyword>
<evidence type="ECO:0000256" key="4">
    <source>
        <dbReference type="ARBA" id="ARBA00022723"/>
    </source>
</evidence>
<gene>
    <name evidence="7" type="ORF">ABE541_12665</name>
</gene>
<evidence type="ECO:0000313" key="7">
    <source>
        <dbReference type="EMBL" id="MEN5378113.1"/>
    </source>
</evidence>
<dbReference type="SFLD" id="SFLDS00003">
    <property type="entry name" value="Haloacid_Dehalogenase"/>
    <property type="match status" value="1"/>
</dbReference>
<evidence type="ECO:0000256" key="5">
    <source>
        <dbReference type="ARBA" id="ARBA00022801"/>
    </source>
</evidence>
<dbReference type="GO" id="GO:0016787">
    <property type="term" value="F:hydrolase activity"/>
    <property type="evidence" value="ECO:0007669"/>
    <property type="project" value="UniProtKB-KW"/>
</dbReference>
<dbReference type="NCBIfam" id="TIGR01670">
    <property type="entry name" value="KdsC-phosphatas"/>
    <property type="match status" value="1"/>
</dbReference>
<evidence type="ECO:0000313" key="8">
    <source>
        <dbReference type="Proteomes" id="UP001409291"/>
    </source>
</evidence>
<dbReference type="SFLD" id="SFLDG01138">
    <property type="entry name" value="C1.6.2:_Deoxy-d-mannose-octulo"/>
    <property type="match status" value="1"/>
</dbReference>
<dbReference type="InterPro" id="IPR010023">
    <property type="entry name" value="KdsC_fam"/>
</dbReference>
<dbReference type="RefSeq" id="WP_183915989.1">
    <property type="nucleotide sequence ID" value="NZ_JBDJLH010000008.1"/>
</dbReference>
<evidence type="ECO:0000256" key="3">
    <source>
        <dbReference type="ARBA" id="ARBA00011881"/>
    </source>
</evidence>
<dbReference type="EMBL" id="JBDJNQ010000005">
    <property type="protein sequence ID" value="MEN5378113.1"/>
    <property type="molecule type" value="Genomic_DNA"/>
</dbReference>
<organism evidence="7 8">
    <name type="scientific">Sphingobacterium kitahiroshimense</name>
    <dbReference type="NCBI Taxonomy" id="470446"/>
    <lineage>
        <taxon>Bacteria</taxon>
        <taxon>Pseudomonadati</taxon>
        <taxon>Bacteroidota</taxon>
        <taxon>Sphingobacteriia</taxon>
        <taxon>Sphingobacteriales</taxon>
        <taxon>Sphingobacteriaceae</taxon>
        <taxon>Sphingobacterium</taxon>
    </lineage>
</organism>
<keyword evidence="4" id="KW-0479">Metal-binding</keyword>
<evidence type="ECO:0000256" key="6">
    <source>
        <dbReference type="ARBA" id="ARBA00022842"/>
    </source>
</evidence>
<comment type="subunit">
    <text evidence="3">Homotetramer.</text>
</comment>
<comment type="caution">
    <text evidence="7">The sequence shown here is derived from an EMBL/GenBank/DDBJ whole genome shotgun (WGS) entry which is preliminary data.</text>
</comment>
<dbReference type="Proteomes" id="UP001409291">
    <property type="component" value="Unassembled WGS sequence"/>
</dbReference>
<comment type="cofactor">
    <cofactor evidence="1">
        <name>Mg(2+)</name>
        <dbReference type="ChEBI" id="CHEBI:18420"/>
    </cofactor>
</comment>